<organism evidence="1 2">
    <name type="scientific">Ophiocordyceps polyrhachis-furcata BCC 54312</name>
    <dbReference type="NCBI Taxonomy" id="1330021"/>
    <lineage>
        <taxon>Eukaryota</taxon>
        <taxon>Fungi</taxon>
        <taxon>Dikarya</taxon>
        <taxon>Ascomycota</taxon>
        <taxon>Pezizomycotina</taxon>
        <taxon>Sordariomycetes</taxon>
        <taxon>Hypocreomycetidae</taxon>
        <taxon>Hypocreales</taxon>
        <taxon>Ophiocordycipitaceae</taxon>
        <taxon>Ophiocordyceps</taxon>
    </lineage>
</organism>
<gene>
    <name evidence="1" type="ORF">L249_7558</name>
</gene>
<proteinExistence type="predicted"/>
<reference evidence="1 2" key="1">
    <citation type="journal article" date="2015" name="BMC Genomics">
        <title>Insights from the genome of Ophiocordyceps polyrhachis-furcata to pathogenicity and host specificity in insect fungi.</title>
        <authorList>
            <person name="Wichadakul D."/>
            <person name="Kobmoo N."/>
            <person name="Ingsriswang S."/>
            <person name="Tangphatsornruang S."/>
            <person name="Chantasingh D."/>
            <person name="Luangsa-ard J.J."/>
            <person name="Eurwilaichitr L."/>
        </authorList>
    </citation>
    <scope>NUCLEOTIDE SEQUENCE [LARGE SCALE GENOMIC DNA]</scope>
    <source>
        <strain evidence="1 2">BCC 54312</strain>
    </source>
</reference>
<accession>A0A367LBQ7</accession>
<dbReference type="EMBL" id="LKCN02000010">
    <property type="protein sequence ID" value="RCI11846.1"/>
    <property type="molecule type" value="Genomic_DNA"/>
</dbReference>
<dbReference type="Proteomes" id="UP000253664">
    <property type="component" value="Unassembled WGS sequence"/>
</dbReference>
<keyword evidence="2" id="KW-1185">Reference proteome</keyword>
<comment type="caution">
    <text evidence="1">The sequence shown here is derived from an EMBL/GenBank/DDBJ whole genome shotgun (WGS) entry which is preliminary data.</text>
</comment>
<evidence type="ECO:0000313" key="2">
    <source>
        <dbReference type="Proteomes" id="UP000253664"/>
    </source>
</evidence>
<name>A0A367LBQ7_9HYPO</name>
<evidence type="ECO:0000313" key="1">
    <source>
        <dbReference type="EMBL" id="RCI11846.1"/>
    </source>
</evidence>
<sequence>MKRRHNVVPGVLVVHIVACHLPPYHLTYPTNLEPDYVASDGGLSDSEETKGVLLLFGRDEIGYDCFATQFATAIIIASKEGCDGCRVDASALGWGETGGHMASYLAAGAIRLWLVTRHDTTRHAGSSILPPLCNLRFANQQTKSSPSHEERGNEKGTLEAIKKKCNAALRVTFALIIEEIFTIKAETFATFGAFGRRLKIAAAAEAVEAEAEAAEAAALKAEDPLLLRLL</sequence>
<dbReference type="AlphaFoldDB" id="A0A367LBQ7"/>
<protein>
    <submittedName>
        <fullName evidence="1">Uncharacterized protein</fullName>
    </submittedName>
</protein>